<gene>
    <name evidence="5" type="ORF">CC86DRAFT_399330</name>
</gene>
<dbReference type="AlphaFoldDB" id="A0A6A6ZC79"/>
<sequence>MFPLLHQDVVSAVSNGIASPRFHKDDSDSGACNRYATHVMAEFECNNNACPDSVWVSKMVAILIRGYPQNEYNAVVFSQRCKSCNELGTMKVDRDSYITRIAYRLKKWAGVEVERPHFGLKNRLPHKSELCEGCKRGVCQETNS</sequence>
<evidence type="ECO:0000313" key="5">
    <source>
        <dbReference type="EMBL" id="KAF2818313.1"/>
    </source>
</evidence>
<protein>
    <recommendedName>
        <fullName evidence="4">3CxxC-type domain-containing protein</fullName>
    </recommendedName>
</protein>
<keyword evidence="3" id="KW-0862">Zinc</keyword>
<accession>A0A6A6ZC79</accession>
<dbReference type="GO" id="GO:0008270">
    <property type="term" value="F:zinc ion binding"/>
    <property type="evidence" value="ECO:0007669"/>
    <property type="project" value="UniProtKB-KW"/>
</dbReference>
<keyword evidence="2" id="KW-0863">Zinc-finger</keyword>
<dbReference type="SMART" id="SM01328">
    <property type="entry name" value="zf-3CxxC"/>
    <property type="match status" value="1"/>
</dbReference>
<name>A0A6A6ZC79_9PLEO</name>
<evidence type="ECO:0000256" key="1">
    <source>
        <dbReference type="ARBA" id="ARBA00022723"/>
    </source>
</evidence>
<keyword evidence="6" id="KW-1185">Reference proteome</keyword>
<dbReference type="Pfam" id="PF13695">
    <property type="entry name" value="Zn_ribbon_3CxxC"/>
    <property type="match status" value="1"/>
</dbReference>
<reference evidence="5" key="1">
    <citation type="journal article" date="2020" name="Stud. Mycol.">
        <title>101 Dothideomycetes genomes: a test case for predicting lifestyles and emergence of pathogens.</title>
        <authorList>
            <person name="Haridas S."/>
            <person name="Albert R."/>
            <person name="Binder M."/>
            <person name="Bloem J."/>
            <person name="Labutti K."/>
            <person name="Salamov A."/>
            <person name="Andreopoulos B."/>
            <person name="Baker S."/>
            <person name="Barry K."/>
            <person name="Bills G."/>
            <person name="Bluhm B."/>
            <person name="Cannon C."/>
            <person name="Castanera R."/>
            <person name="Culley D."/>
            <person name="Daum C."/>
            <person name="Ezra D."/>
            <person name="Gonzalez J."/>
            <person name="Henrissat B."/>
            <person name="Kuo A."/>
            <person name="Liang C."/>
            <person name="Lipzen A."/>
            <person name="Lutzoni F."/>
            <person name="Magnuson J."/>
            <person name="Mondo S."/>
            <person name="Nolan M."/>
            <person name="Ohm R."/>
            <person name="Pangilinan J."/>
            <person name="Park H.-J."/>
            <person name="Ramirez L."/>
            <person name="Alfaro M."/>
            <person name="Sun H."/>
            <person name="Tritt A."/>
            <person name="Yoshinaga Y."/>
            <person name="Zwiers L.-H."/>
            <person name="Turgeon B."/>
            <person name="Goodwin S."/>
            <person name="Spatafora J."/>
            <person name="Crous P."/>
            <person name="Grigoriev I."/>
        </authorList>
    </citation>
    <scope>NUCLEOTIDE SEQUENCE</scope>
    <source>
        <strain evidence="5">CBS 113818</strain>
    </source>
</reference>
<dbReference type="OrthoDB" id="8121437at2759"/>
<organism evidence="5 6">
    <name type="scientific">Ophiobolus disseminans</name>
    <dbReference type="NCBI Taxonomy" id="1469910"/>
    <lineage>
        <taxon>Eukaryota</taxon>
        <taxon>Fungi</taxon>
        <taxon>Dikarya</taxon>
        <taxon>Ascomycota</taxon>
        <taxon>Pezizomycotina</taxon>
        <taxon>Dothideomycetes</taxon>
        <taxon>Pleosporomycetidae</taxon>
        <taxon>Pleosporales</taxon>
        <taxon>Pleosporineae</taxon>
        <taxon>Phaeosphaeriaceae</taxon>
        <taxon>Ophiobolus</taxon>
    </lineage>
</organism>
<dbReference type="EMBL" id="MU006254">
    <property type="protein sequence ID" value="KAF2818313.1"/>
    <property type="molecule type" value="Genomic_DNA"/>
</dbReference>
<proteinExistence type="predicted"/>
<keyword evidence="1" id="KW-0479">Metal-binding</keyword>
<feature type="domain" description="3CxxC-type" evidence="4">
    <location>
        <begin position="38"/>
        <end position="137"/>
    </location>
</feature>
<evidence type="ECO:0000256" key="3">
    <source>
        <dbReference type="ARBA" id="ARBA00022833"/>
    </source>
</evidence>
<evidence type="ECO:0000259" key="4">
    <source>
        <dbReference type="SMART" id="SM01328"/>
    </source>
</evidence>
<evidence type="ECO:0000313" key="6">
    <source>
        <dbReference type="Proteomes" id="UP000799424"/>
    </source>
</evidence>
<dbReference type="InterPro" id="IPR027377">
    <property type="entry name" value="ZAR1/RTP1-5-like_Znf-3CxxC"/>
</dbReference>
<evidence type="ECO:0000256" key="2">
    <source>
        <dbReference type="ARBA" id="ARBA00022771"/>
    </source>
</evidence>
<dbReference type="Proteomes" id="UP000799424">
    <property type="component" value="Unassembled WGS sequence"/>
</dbReference>